<evidence type="ECO:0000256" key="5">
    <source>
        <dbReference type="ARBA" id="ARBA00023136"/>
    </source>
</evidence>
<dbReference type="GO" id="GO:1990429">
    <property type="term" value="C:peroxisomal importomer complex"/>
    <property type="evidence" value="ECO:0007669"/>
    <property type="project" value="TreeGrafter"/>
</dbReference>
<feature type="compositionally biased region" description="Pro residues" evidence="11">
    <location>
        <begin position="40"/>
        <end position="49"/>
    </location>
</feature>
<dbReference type="PANTHER" id="PTHR23058:SF0">
    <property type="entry name" value="PEROXISOMAL MEMBRANE PROTEIN PEX14"/>
    <property type="match status" value="1"/>
</dbReference>
<keyword evidence="6 10" id="KW-0576">Peroxisome</keyword>
<dbReference type="Pfam" id="PF04695">
    <property type="entry name" value="Pex14_N"/>
    <property type="match status" value="1"/>
</dbReference>
<evidence type="ECO:0000256" key="11">
    <source>
        <dbReference type="SAM" id="MobiDB-lite"/>
    </source>
</evidence>
<comment type="subcellular location">
    <subcellularLocation>
        <location evidence="9 10">Peroxisome membrane</location>
    </subcellularLocation>
</comment>
<feature type="compositionally biased region" description="Polar residues" evidence="11">
    <location>
        <begin position="10"/>
        <end position="28"/>
    </location>
</feature>
<dbReference type="InterPro" id="IPR036388">
    <property type="entry name" value="WH-like_DNA-bd_sf"/>
</dbReference>
<dbReference type="EMBL" id="CACVBS010000028">
    <property type="protein sequence ID" value="CAA7259641.1"/>
    <property type="molecule type" value="Genomic_DNA"/>
</dbReference>
<comment type="function">
    <text evidence="10">Component of the PEX13-PEX14 docking complex, a translocon channel that specifically mediates the import of peroxisomal cargo proteins bound to PEX5 receptor. The PEX13-PEX14 docking complex forms a large import pore which can be opened to a diameter of about 9 nm. Mechanistically, PEX5 receptor along with cargo proteins associates with the PEX14 subunit of the PEX13-PEX14 docking complex in the cytosol, leading to the insertion of the receptor into the organelle membrane with the concomitant translocation of the cargo into the peroxisome matrix.</text>
</comment>
<dbReference type="Gene3D" id="1.10.10.10">
    <property type="entry name" value="Winged helix-like DNA-binding domain superfamily/Winged helix DNA-binding domain"/>
    <property type="match status" value="1"/>
</dbReference>
<name>A0A8S0VWR1_CYCAE</name>
<feature type="region of interest" description="Disordered" evidence="11">
    <location>
        <begin position="1"/>
        <end position="52"/>
    </location>
</feature>
<dbReference type="PANTHER" id="PTHR23058">
    <property type="entry name" value="PEROXISOMAL MEMBRANE PROTEIN PEX14"/>
    <property type="match status" value="1"/>
</dbReference>
<evidence type="ECO:0000256" key="2">
    <source>
        <dbReference type="ARBA" id="ARBA00022448"/>
    </source>
</evidence>
<dbReference type="GO" id="GO:0005102">
    <property type="term" value="F:signaling receptor binding"/>
    <property type="evidence" value="ECO:0007669"/>
    <property type="project" value="TreeGrafter"/>
</dbReference>
<evidence type="ECO:0000259" key="12">
    <source>
        <dbReference type="Pfam" id="PF04695"/>
    </source>
</evidence>
<protein>
    <recommendedName>
        <fullName evidence="7 10">Peroxisomal membrane protein PEX14</fullName>
    </recommendedName>
    <alternativeName>
        <fullName evidence="8 10">Peroxin-14</fullName>
    </alternativeName>
</protein>
<evidence type="ECO:0000256" key="4">
    <source>
        <dbReference type="ARBA" id="ARBA00023010"/>
    </source>
</evidence>
<evidence type="ECO:0000256" key="10">
    <source>
        <dbReference type="RuleBase" id="RU367032"/>
    </source>
</evidence>
<evidence type="ECO:0000256" key="6">
    <source>
        <dbReference type="ARBA" id="ARBA00023140"/>
    </source>
</evidence>
<keyword evidence="5 10" id="KW-0472">Membrane</keyword>
<evidence type="ECO:0000256" key="9">
    <source>
        <dbReference type="ARBA" id="ARBA00046271"/>
    </source>
</evidence>
<reference evidence="13 14" key="1">
    <citation type="submission" date="2020-01" db="EMBL/GenBank/DDBJ databases">
        <authorList>
            <person name="Gupta K D."/>
        </authorList>
    </citation>
    <scope>NUCLEOTIDE SEQUENCE [LARGE SCALE GENOMIC DNA]</scope>
</reference>
<comment type="caution">
    <text evidence="13">The sequence shown here is derived from an EMBL/GenBank/DDBJ whole genome shotgun (WGS) entry which is preliminary data.</text>
</comment>
<evidence type="ECO:0000256" key="3">
    <source>
        <dbReference type="ARBA" id="ARBA00022927"/>
    </source>
</evidence>
<sequence length="410" mass="45689">MSDETKKEGTASQQLAVTSLQETTQPTGLHSVPAASIPEPQSPPQPVPPSTSRDEIISKARAFLASPQVQYQDVHVKRAFLAEKGLNGAEIESLLHRVPTQLPTIPPRTYPQPPPSNLPLLLLGIARLFSWLAGGSALLIFAYHRFLLPRITHTYLARQSLKGHHLSLLRQLTTSLSALKESQAESFSVLPRPDPFKESKENQNLHSVAELLKSVNEKIPRYDQIPVVTLLRCALEDFGRGKDGEDAKPMTEDLFRYLDGQIPWLLTEEGLEFEQELWDTLSTSTLFSKRSPSSSSEAPGMPSRWEYVRPNAVPSPPLVDSLQALSAQMPKDVNTRKSPFQYTLQALSDFTGYISTQVYLPYRHPNIQGTIEEDIKKEIKSLKGLVLNRRSFMTAIPRAPLPTSSTRTTP</sequence>
<feature type="domain" description="Peroxisome membrane anchor protein Pex14p N-terminal" evidence="12">
    <location>
        <begin position="53"/>
        <end position="96"/>
    </location>
</feature>
<dbReference type="GO" id="GO:0016560">
    <property type="term" value="P:protein import into peroxisome matrix, docking"/>
    <property type="evidence" value="ECO:0007669"/>
    <property type="project" value="UniProtKB-UniRule"/>
</dbReference>
<accession>A0A8S0VWR1</accession>
<evidence type="ECO:0000256" key="8">
    <source>
        <dbReference type="ARBA" id="ARBA00029691"/>
    </source>
</evidence>
<evidence type="ECO:0000313" key="14">
    <source>
        <dbReference type="Proteomes" id="UP000467700"/>
    </source>
</evidence>
<gene>
    <name evidence="13" type="ORF">AAE3_LOCUS2491</name>
</gene>
<dbReference type="OrthoDB" id="441517at2759"/>
<dbReference type="AlphaFoldDB" id="A0A8S0VWR1"/>
<dbReference type="InterPro" id="IPR025655">
    <property type="entry name" value="PEX14"/>
</dbReference>
<comment type="similarity">
    <text evidence="1 10">Belongs to the peroxin-14 family.</text>
</comment>
<dbReference type="GO" id="GO:0005778">
    <property type="term" value="C:peroxisomal membrane"/>
    <property type="evidence" value="ECO:0007669"/>
    <property type="project" value="UniProtKB-SubCell"/>
</dbReference>
<keyword evidence="4" id="KW-0811">Translocation</keyword>
<proteinExistence type="inferred from homology"/>
<evidence type="ECO:0000256" key="1">
    <source>
        <dbReference type="ARBA" id="ARBA00005443"/>
    </source>
</evidence>
<evidence type="ECO:0000313" key="13">
    <source>
        <dbReference type="EMBL" id="CAA7259641.1"/>
    </source>
</evidence>
<evidence type="ECO:0000256" key="7">
    <source>
        <dbReference type="ARBA" id="ARBA00029502"/>
    </source>
</evidence>
<organism evidence="13 14">
    <name type="scientific">Cyclocybe aegerita</name>
    <name type="common">Black poplar mushroom</name>
    <name type="synonym">Agrocybe aegerita</name>
    <dbReference type="NCBI Taxonomy" id="1973307"/>
    <lineage>
        <taxon>Eukaryota</taxon>
        <taxon>Fungi</taxon>
        <taxon>Dikarya</taxon>
        <taxon>Basidiomycota</taxon>
        <taxon>Agaricomycotina</taxon>
        <taxon>Agaricomycetes</taxon>
        <taxon>Agaricomycetidae</taxon>
        <taxon>Agaricales</taxon>
        <taxon>Agaricineae</taxon>
        <taxon>Bolbitiaceae</taxon>
        <taxon>Cyclocybe</taxon>
    </lineage>
</organism>
<keyword evidence="3 10" id="KW-0653">Protein transport</keyword>
<dbReference type="Proteomes" id="UP000467700">
    <property type="component" value="Unassembled WGS sequence"/>
</dbReference>
<dbReference type="InterPro" id="IPR006785">
    <property type="entry name" value="Pex14_N"/>
</dbReference>
<keyword evidence="14" id="KW-1185">Reference proteome</keyword>
<keyword evidence="2 10" id="KW-0813">Transport</keyword>